<dbReference type="InterPro" id="IPR051199">
    <property type="entry name" value="LPS_LOS_Heptosyltrfase"/>
</dbReference>
<accession>A0A328YFX1</accession>
<comment type="caution">
    <text evidence="3">The sequence shown here is derived from an EMBL/GenBank/DDBJ whole genome shotgun (WGS) entry which is preliminary data.</text>
</comment>
<dbReference type="GO" id="GO:0008713">
    <property type="term" value="F:ADP-heptose-lipopolysaccharide heptosyltransferase activity"/>
    <property type="evidence" value="ECO:0007669"/>
    <property type="project" value="TreeGrafter"/>
</dbReference>
<gene>
    <name evidence="3" type="ORF">CLV55_104179</name>
</gene>
<protein>
    <submittedName>
        <fullName evidence="3">ADP-heptose:LPS heptosyltransferase</fullName>
    </submittedName>
</protein>
<evidence type="ECO:0000256" key="2">
    <source>
        <dbReference type="ARBA" id="ARBA00022679"/>
    </source>
</evidence>
<dbReference type="GO" id="GO:0005829">
    <property type="term" value="C:cytosol"/>
    <property type="evidence" value="ECO:0007669"/>
    <property type="project" value="TreeGrafter"/>
</dbReference>
<organism evidence="3 4">
    <name type="scientific">Flavobacterium aciduliphilum</name>
    <dbReference type="NCBI Taxonomy" id="1101402"/>
    <lineage>
        <taxon>Bacteria</taxon>
        <taxon>Pseudomonadati</taxon>
        <taxon>Bacteroidota</taxon>
        <taxon>Flavobacteriia</taxon>
        <taxon>Flavobacteriales</taxon>
        <taxon>Flavobacteriaceae</taxon>
        <taxon>Flavobacterium</taxon>
    </lineage>
</organism>
<dbReference type="PANTHER" id="PTHR30160:SF22">
    <property type="entry name" value="LIPOPOLYSACCHARIDE CORE BIOSYNTHESIS PROTEIN"/>
    <property type="match status" value="1"/>
</dbReference>
<keyword evidence="2 3" id="KW-0808">Transferase</keyword>
<dbReference type="InterPro" id="IPR002201">
    <property type="entry name" value="Glyco_trans_9"/>
</dbReference>
<dbReference type="GO" id="GO:0009244">
    <property type="term" value="P:lipopolysaccharide core region biosynthetic process"/>
    <property type="evidence" value="ECO:0007669"/>
    <property type="project" value="TreeGrafter"/>
</dbReference>
<keyword evidence="1" id="KW-0328">Glycosyltransferase</keyword>
<evidence type="ECO:0000313" key="4">
    <source>
        <dbReference type="Proteomes" id="UP000248840"/>
    </source>
</evidence>
<name>A0A328YFX1_9FLAO</name>
<dbReference type="CDD" id="cd03789">
    <property type="entry name" value="GT9_LPS_heptosyltransferase"/>
    <property type="match status" value="1"/>
</dbReference>
<evidence type="ECO:0000313" key="3">
    <source>
        <dbReference type="EMBL" id="RAR72918.1"/>
    </source>
</evidence>
<dbReference type="EMBL" id="QLSZ01000004">
    <property type="protein sequence ID" value="RAR72918.1"/>
    <property type="molecule type" value="Genomic_DNA"/>
</dbReference>
<reference evidence="3 4" key="1">
    <citation type="submission" date="2018-06" db="EMBL/GenBank/DDBJ databases">
        <title>Genomic Encyclopedia of Archaeal and Bacterial Type Strains, Phase II (KMG-II): from individual species to whole genera.</title>
        <authorList>
            <person name="Goeker M."/>
        </authorList>
    </citation>
    <scope>NUCLEOTIDE SEQUENCE [LARGE SCALE GENOMIC DNA]</scope>
    <source>
        <strain evidence="3 4">DSM 25663</strain>
    </source>
</reference>
<keyword evidence="4" id="KW-1185">Reference proteome</keyword>
<proteinExistence type="predicted"/>
<dbReference type="PANTHER" id="PTHR30160">
    <property type="entry name" value="TETRAACYLDISACCHARIDE 4'-KINASE-RELATED"/>
    <property type="match status" value="1"/>
</dbReference>
<dbReference type="RefSeq" id="WP_317048366.1">
    <property type="nucleotide sequence ID" value="NZ_QLSZ01000004.1"/>
</dbReference>
<dbReference type="Gene3D" id="3.40.50.2000">
    <property type="entry name" value="Glycogen Phosphorylase B"/>
    <property type="match status" value="2"/>
</dbReference>
<dbReference type="Pfam" id="PF01075">
    <property type="entry name" value="Glyco_transf_9"/>
    <property type="match status" value="1"/>
</dbReference>
<dbReference type="AlphaFoldDB" id="A0A328YFX1"/>
<dbReference type="SUPFAM" id="SSF53756">
    <property type="entry name" value="UDP-Glycosyltransferase/glycogen phosphorylase"/>
    <property type="match status" value="1"/>
</dbReference>
<evidence type="ECO:0000256" key="1">
    <source>
        <dbReference type="ARBA" id="ARBA00022676"/>
    </source>
</evidence>
<sequence length="346" mass="39246">MNHDTKHVAVVRLSAMGDVAMTVPVLLAVVDQYPDVKITVVSRSFYKPIFDRIPNVSFLSAHTHHRHKGFIGIYRLYRDLKERNVNQVADLHNVLRSKILRIFFTLSGCKGAATDKGRKEKKALTQLQTKEISPLETMIERHVHTFNKLGLSLDMSQPWLLPKRALSDEITNLLGHKQTEWIGIAPFAHYKSKTYPLDLMQKVVRILATRPNAKIILIGGGRHEKEVLDKMAEGLENVFNITKKFQFEEELQLISHLDVMLSMDSGNAHLAAMFGVKTITLWGATHPYAGFAPYNQPIENCLTSDREQYPYLPTSVYGNIKVAGYEDAMRTISVEAILEKLNKILQ</sequence>
<dbReference type="Proteomes" id="UP000248840">
    <property type="component" value="Unassembled WGS sequence"/>
</dbReference>